<sequence length="73" mass="8045">MKPANNQENSDKCVCPNCPSYNKCMTEKMEKLFCAISKAVCAFEKRGCICGACPVKIENHLISGYYCKSGAEI</sequence>
<dbReference type="AlphaFoldDB" id="A0A1G1YH31"/>
<accession>A0A1G1YH31</accession>
<protein>
    <recommendedName>
        <fullName evidence="3">DUF2769 domain-containing protein</fullName>
    </recommendedName>
</protein>
<organism evidence="1 2">
    <name type="scientific">Candidatus Buchananbacteria bacterium RIFCSPLOWO2_01_FULL_39_33</name>
    <dbReference type="NCBI Taxonomy" id="1797543"/>
    <lineage>
        <taxon>Bacteria</taxon>
        <taxon>Candidatus Buchananiibacteriota</taxon>
    </lineage>
</organism>
<reference evidence="1 2" key="1">
    <citation type="journal article" date="2016" name="Nat. Commun.">
        <title>Thousands of microbial genomes shed light on interconnected biogeochemical processes in an aquifer system.</title>
        <authorList>
            <person name="Anantharaman K."/>
            <person name="Brown C.T."/>
            <person name="Hug L.A."/>
            <person name="Sharon I."/>
            <person name="Castelle C.J."/>
            <person name="Probst A.J."/>
            <person name="Thomas B.C."/>
            <person name="Singh A."/>
            <person name="Wilkins M.J."/>
            <person name="Karaoz U."/>
            <person name="Brodie E.L."/>
            <person name="Williams K.H."/>
            <person name="Hubbard S.S."/>
            <person name="Banfield J.F."/>
        </authorList>
    </citation>
    <scope>NUCLEOTIDE SEQUENCE [LARGE SCALE GENOMIC DNA]</scope>
</reference>
<dbReference type="Pfam" id="PF10967">
    <property type="entry name" value="DUF2769"/>
    <property type="match status" value="1"/>
</dbReference>
<dbReference type="EMBL" id="MHIM01000033">
    <property type="protein sequence ID" value="OGY51673.1"/>
    <property type="molecule type" value="Genomic_DNA"/>
</dbReference>
<evidence type="ECO:0000313" key="2">
    <source>
        <dbReference type="Proteomes" id="UP000177376"/>
    </source>
</evidence>
<dbReference type="InterPro" id="IPR020075">
    <property type="entry name" value="Uncharacterised_AF2234"/>
</dbReference>
<comment type="caution">
    <text evidence="1">The sequence shown here is derived from an EMBL/GenBank/DDBJ whole genome shotgun (WGS) entry which is preliminary data.</text>
</comment>
<proteinExistence type="predicted"/>
<evidence type="ECO:0008006" key="3">
    <source>
        <dbReference type="Google" id="ProtNLM"/>
    </source>
</evidence>
<gene>
    <name evidence="1" type="ORF">A3A02_00665</name>
</gene>
<dbReference type="Proteomes" id="UP000177376">
    <property type="component" value="Unassembled WGS sequence"/>
</dbReference>
<evidence type="ECO:0000313" key="1">
    <source>
        <dbReference type="EMBL" id="OGY51673.1"/>
    </source>
</evidence>
<name>A0A1G1YH31_9BACT</name>